<name>A0A327JFP2_9HYPH</name>
<sequence>MVPRTAITGILVVVFSLFYPTFAPRADGTVPSVVGPYLDDGFDAGDVAVSENLAVSLARMGRALEMQDLGGFLKLVTYPYFREQMGLLLSADERPNGYDAVGQFTCEFLSICSVSKAYGLADIRKARIVRLSAAGRDVEVTLALTMADGLTLRSSFFYDSALFGFYAAFG</sequence>
<protein>
    <submittedName>
        <fullName evidence="1">Uncharacterized protein</fullName>
    </submittedName>
</protein>
<dbReference type="RefSeq" id="WP_111436013.1">
    <property type="nucleotide sequence ID" value="NZ_JACIGG010000002.1"/>
</dbReference>
<evidence type="ECO:0000313" key="1">
    <source>
        <dbReference type="EMBL" id="RAI25207.1"/>
    </source>
</evidence>
<dbReference type="AlphaFoldDB" id="A0A327JFP2"/>
<accession>A0A327JFP2</accession>
<keyword evidence="2" id="KW-1185">Reference proteome</keyword>
<evidence type="ECO:0000313" key="2">
    <source>
        <dbReference type="Proteomes" id="UP000249299"/>
    </source>
</evidence>
<dbReference type="Proteomes" id="UP000249299">
    <property type="component" value="Unassembled WGS sequence"/>
</dbReference>
<gene>
    <name evidence="1" type="ORF">CH339_19220</name>
</gene>
<proteinExistence type="predicted"/>
<dbReference type="EMBL" id="NPEV01000053">
    <property type="protein sequence ID" value="RAI25207.1"/>
    <property type="molecule type" value="Genomic_DNA"/>
</dbReference>
<organism evidence="1 2">
    <name type="scientific">Rhodobium orientis</name>
    <dbReference type="NCBI Taxonomy" id="34017"/>
    <lineage>
        <taxon>Bacteria</taxon>
        <taxon>Pseudomonadati</taxon>
        <taxon>Pseudomonadota</taxon>
        <taxon>Alphaproteobacteria</taxon>
        <taxon>Hyphomicrobiales</taxon>
        <taxon>Rhodobiaceae</taxon>
        <taxon>Rhodobium</taxon>
    </lineage>
</organism>
<reference evidence="1 2" key="1">
    <citation type="submission" date="2017-07" db="EMBL/GenBank/DDBJ databases">
        <title>Draft Genome Sequences of Select Purple Nonsulfur Bacteria.</title>
        <authorList>
            <person name="Lasarre B."/>
            <person name="Mckinlay J.B."/>
        </authorList>
    </citation>
    <scope>NUCLEOTIDE SEQUENCE [LARGE SCALE GENOMIC DNA]</scope>
    <source>
        <strain evidence="1 2">DSM 11290</strain>
    </source>
</reference>
<comment type="caution">
    <text evidence="1">The sequence shown here is derived from an EMBL/GenBank/DDBJ whole genome shotgun (WGS) entry which is preliminary data.</text>
</comment>